<name>A0A1T5NDV9_9BACT</name>
<keyword evidence="1" id="KW-0812">Transmembrane</keyword>
<evidence type="ECO:0000313" key="2">
    <source>
        <dbReference type="EMBL" id="SKC98651.1"/>
    </source>
</evidence>
<accession>A0A1T5NDV9</accession>
<gene>
    <name evidence="2" type="ORF">SAMN05660461_1243</name>
</gene>
<dbReference type="STRING" id="393003.SAMN05660461_1243"/>
<proteinExistence type="predicted"/>
<evidence type="ECO:0000313" key="3">
    <source>
        <dbReference type="Proteomes" id="UP000190166"/>
    </source>
</evidence>
<evidence type="ECO:0000256" key="1">
    <source>
        <dbReference type="SAM" id="Phobius"/>
    </source>
</evidence>
<feature type="transmembrane region" description="Helical" evidence="1">
    <location>
        <begin position="95"/>
        <end position="117"/>
    </location>
</feature>
<organism evidence="2 3">
    <name type="scientific">Chitinophaga ginsengisegetis</name>
    <dbReference type="NCBI Taxonomy" id="393003"/>
    <lineage>
        <taxon>Bacteria</taxon>
        <taxon>Pseudomonadati</taxon>
        <taxon>Bacteroidota</taxon>
        <taxon>Chitinophagia</taxon>
        <taxon>Chitinophagales</taxon>
        <taxon>Chitinophagaceae</taxon>
        <taxon>Chitinophaga</taxon>
    </lineage>
</organism>
<dbReference type="AlphaFoldDB" id="A0A1T5NDV9"/>
<keyword evidence="1" id="KW-0472">Membrane</keyword>
<keyword evidence="1" id="KW-1133">Transmembrane helix</keyword>
<protein>
    <submittedName>
        <fullName evidence="2">Uncharacterized protein</fullName>
    </submittedName>
</protein>
<keyword evidence="3" id="KW-1185">Reference proteome</keyword>
<sequence>MSTYFKMMADRLLLKKLPEAAITQRKASDDDTRELCALMDNIPNAKSVAAMYQQLIRTGRLTERYTGGDPGRRWLEVEQIVLDRNERKKGNKRRIIWMVVVFITVGIASYFGGVYLMTKGKHLAMQVVK</sequence>
<dbReference type="Proteomes" id="UP000190166">
    <property type="component" value="Unassembled WGS sequence"/>
</dbReference>
<reference evidence="2 3" key="1">
    <citation type="submission" date="2017-02" db="EMBL/GenBank/DDBJ databases">
        <authorList>
            <person name="Peterson S.W."/>
        </authorList>
    </citation>
    <scope>NUCLEOTIDE SEQUENCE [LARGE SCALE GENOMIC DNA]</scope>
    <source>
        <strain evidence="2 3">DSM 18108</strain>
    </source>
</reference>
<dbReference type="EMBL" id="FUZZ01000001">
    <property type="protein sequence ID" value="SKC98651.1"/>
    <property type="molecule type" value="Genomic_DNA"/>
</dbReference>